<dbReference type="PROSITE" id="PS50878">
    <property type="entry name" value="RT_POL"/>
    <property type="match status" value="1"/>
</dbReference>
<dbReference type="PANTHER" id="PTHR33116">
    <property type="entry name" value="REVERSE TRANSCRIPTASE ZINC-BINDING DOMAIN-CONTAINING PROTEIN-RELATED-RELATED"/>
    <property type="match status" value="1"/>
</dbReference>
<evidence type="ECO:0000313" key="3">
    <source>
        <dbReference type="Proteomes" id="UP000596661"/>
    </source>
</evidence>
<dbReference type="OMA" id="RWGVITE"/>
<reference evidence="2" key="1">
    <citation type="submission" date="2021-03" db="UniProtKB">
        <authorList>
            <consortium name="EnsemblPlants"/>
        </authorList>
    </citation>
    <scope>IDENTIFICATION</scope>
</reference>
<keyword evidence="3" id="KW-1185">Reference proteome</keyword>
<dbReference type="InterPro" id="IPR026960">
    <property type="entry name" value="RVT-Znf"/>
</dbReference>
<evidence type="ECO:0000259" key="1">
    <source>
        <dbReference type="PROSITE" id="PS50878"/>
    </source>
</evidence>
<dbReference type="EnsemblPlants" id="evm.model.10.1124">
    <property type="protein sequence ID" value="cds.evm.model.10.1124"/>
    <property type="gene ID" value="evm.TU.10.1124"/>
</dbReference>
<dbReference type="Gramene" id="evm.model.10.1124">
    <property type="protein sequence ID" value="cds.evm.model.10.1124"/>
    <property type="gene ID" value="evm.TU.10.1124"/>
</dbReference>
<protein>
    <recommendedName>
        <fullName evidence="1">Reverse transcriptase domain-containing protein</fullName>
    </recommendedName>
</protein>
<name>A0A803QIJ5_CANSA</name>
<evidence type="ECO:0000313" key="2">
    <source>
        <dbReference type="EnsemblPlants" id="cds.evm.model.10.1124"/>
    </source>
</evidence>
<dbReference type="EMBL" id="UZAU01000818">
    <property type="status" value="NOT_ANNOTATED_CDS"/>
    <property type="molecule type" value="Genomic_DNA"/>
</dbReference>
<proteinExistence type="predicted"/>
<sequence length="381" mass="43963">MLTKKYTREEVKEAVFGILGNKSPSPDGYSSFFFQDNWEVVGEEVFQAVTSFLETGEMLQVFQFPQSFISLMMNCVRTPKFSLMFNGTLHGFFEARRGLRQGDPMSPLLFVLGMEYLSRIMGKVGEKQDFKFHHMCAGIKLNHLAFADDVLLFCNGDLKSVLYMLHGLKLFSINLGLQPNPSKSAIYNSNMSRTELNQIIIILPKKLIHGIEAICRKYLWKGHAMYQGPGPVSWESLCHSKLVKGIGFKEVSAWKKAAMGKYVWALANKEDRLWLRWINSVYLHNEDWWSYAVPTQASWYWTCTVRLKEQFKVILNGCKIQGKYTVSQGYKLYHPVPTKMHWSNQIWGRLNTLKHSFVSWLAIQQRLKTKDRLVKMGIAAD</sequence>
<dbReference type="AlphaFoldDB" id="A0A803QIJ5"/>
<dbReference type="Pfam" id="PF13966">
    <property type="entry name" value="zf-RVT"/>
    <property type="match status" value="1"/>
</dbReference>
<accession>A0A803QIJ5</accession>
<dbReference type="InterPro" id="IPR043502">
    <property type="entry name" value="DNA/RNA_pol_sf"/>
</dbReference>
<dbReference type="SUPFAM" id="SSF56672">
    <property type="entry name" value="DNA/RNA polymerases"/>
    <property type="match status" value="1"/>
</dbReference>
<dbReference type="PANTHER" id="PTHR33116:SF84">
    <property type="entry name" value="RNA-DIRECTED DNA POLYMERASE"/>
    <property type="match status" value="1"/>
</dbReference>
<dbReference type="Proteomes" id="UP000596661">
    <property type="component" value="Unassembled WGS sequence"/>
</dbReference>
<dbReference type="InterPro" id="IPR000477">
    <property type="entry name" value="RT_dom"/>
</dbReference>
<organism evidence="2 3">
    <name type="scientific">Cannabis sativa</name>
    <name type="common">Hemp</name>
    <name type="synonym">Marijuana</name>
    <dbReference type="NCBI Taxonomy" id="3483"/>
    <lineage>
        <taxon>Eukaryota</taxon>
        <taxon>Viridiplantae</taxon>
        <taxon>Streptophyta</taxon>
        <taxon>Embryophyta</taxon>
        <taxon>Tracheophyta</taxon>
        <taxon>Spermatophyta</taxon>
        <taxon>Magnoliopsida</taxon>
        <taxon>eudicotyledons</taxon>
        <taxon>Gunneridae</taxon>
        <taxon>Pentapetalae</taxon>
        <taxon>rosids</taxon>
        <taxon>fabids</taxon>
        <taxon>Rosales</taxon>
        <taxon>Cannabaceae</taxon>
        <taxon>Cannabis</taxon>
    </lineage>
</organism>
<feature type="domain" description="Reverse transcriptase" evidence="1">
    <location>
        <begin position="1"/>
        <end position="225"/>
    </location>
</feature>
<dbReference type="Pfam" id="PF00078">
    <property type="entry name" value="RVT_1"/>
    <property type="match status" value="1"/>
</dbReference>